<proteinExistence type="predicted"/>
<dbReference type="SUPFAM" id="SSF47336">
    <property type="entry name" value="ACP-like"/>
    <property type="match status" value="1"/>
</dbReference>
<protein>
    <submittedName>
        <fullName evidence="1">Uncharacterized protein</fullName>
    </submittedName>
</protein>
<dbReference type="Gene3D" id="1.10.1200.10">
    <property type="entry name" value="ACP-like"/>
    <property type="match status" value="1"/>
</dbReference>
<gene>
    <name evidence="1" type="ORF">METZ01_LOCUS376223</name>
</gene>
<accession>A0A382TMR8</accession>
<dbReference type="AlphaFoldDB" id="A0A382TMR8"/>
<evidence type="ECO:0000313" key="1">
    <source>
        <dbReference type="EMBL" id="SVD23369.1"/>
    </source>
</evidence>
<dbReference type="InterPro" id="IPR036736">
    <property type="entry name" value="ACP-like_sf"/>
</dbReference>
<organism evidence="1">
    <name type="scientific">marine metagenome</name>
    <dbReference type="NCBI Taxonomy" id="408172"/>
    <lineage>
        <taxon>unclassified sequences</taxon>
        <taxon>metagenomes</taxon>
        <taxon>ecological metagenomes</taxon>
    </lineage>
</organism>
<dbReference type="EMBL" id="UINC01137806">
    <property type="protein sequence ID" value="SVD23369.1"/>
    <property type="molecule type" value="Genomic_DNA"/>
</dbReference>
<name>A0A382TMR8_9ZZZZ</name>
<sequence>MNDEQIIKKLSDIFIDTLGVNEFELSITMDEIAEWDSLKHIQLLTTIEAAFGIEIQFEDEIEMISGKLILNKIKKYISDV</sequence>
<reference evidence="1" key="1">
    <citation type="submission" date="2018-05" db="EMBL/GenBank/DDBJ databases">
        <authorList>
            <person name="Lanie J.A."/>
            <person name="Ng W.-L."/>
            <person name="Kazmierczak K.M."/>
            <person name="Andrzejewski T.M."/>
            <person name="Davidsen T.M."/>
            <person name="Wayne K.J."/>
            <person name="Tettelin H."/>
            <person name="Glass J.I."/>
            <person name="Rusch D."/>
            <person name="Podicherti R."/>
            <person name="Tsui H.-C.T."/>
            <person name="Winkler M.E."/>
        </authorList>
    </citation>
    <scope>NUCLEOTIDE SEQUENCE</scope>
</reference>